<dbReference type="InterPro" id="IPR058148">
    <property type="entry name" value="M949_RS01915-like_dom"/>
</dbReference>
<dbReference type="STRING" id="714943.Mucpa_4465"/>
<evidence type="ECO:0008006" key="4">
    <source>
        <dbReference type="Google" id="ProtNLM"/>
    </source>
</evidence>
<dbReference type="RefSeq" id="WP_008509420.1">
    <property type="nucleotide sequence ID" value="NZ_CM001403.1"/>
</dbReference>
<keyword evidence="3" id="KW-1185">Reference proteome</keyword>
<dbReference type="OrthoDB" id="8585774at2"/>
<evidence type="ECO:0000256" key="1">
    <source>
        <dbReference type="SAM" id="SignalP"/>
    </source>
</evidence>
<feature type="chain" id="PRO_5003558142" description="FG-GAP repeat protein" evidence="1">
    <location>
        <begin position="19"/>
        <end position="210"/>
    </location>
</feature>
<dbReference type="eggNOG" id="ENOG5032DKZ">
    <property type="taxonomic scope" value="Bacteria"/>
</dbReference>
<protein>
    <recommendedName>
        <fullName evidence="4">FG-GAP repeat protein</fullName>
    </recommendedName>
</protein>
<sequence>MRLFSLLAITLTGQIAFAQLKMSKIPVAAIPLPIHYNAKIKDAFKYTDAEGEHIAFITETGVVQLKAATDEDEFKGGDLYAYSYKMNNGQPVLSWQVHDFVKDCQFDVVANYLPDTFTVTDLNNDGKAEVWLMYRTTCRSDVSPASMKIIMYQSGKKYAMRGTVKTLVSTKPLHYDGGKYTFDESFKTSDAVFRKYAEDLWKKNLLEKWN</sequence>
<gene>
    <name evidence="2" type="ORF">Mucpa_4465</name>
</gene>
<reference evidence="2" key="1">
    <citation type="submission" date="2011-09" db="EMBL/GenBank/DDBJ databases">
        <title>The permanent draft genome of Mucilaginibacter paludis DSM 18603.</title>
        <authorList>
            <consortium name="US DOE Joint Genome Institute (JGI-PGF)"/>
            <person name="Lucas S."/>
            <person name="Han J."/>
            <person name="Lapidus A."/>
            <person name="Bruce D."/>
            <person name="Goodwin L."/>
            <person name="Pitluck S."/>
            <person name="Peters L."/>
            <person name="Kyrpides N."/>
            <person name="Mavromatis K."/>
            <person name="Ivanova N."/>
            <person name="Mikhailova N."/>
            <person name="Held B."/>
            <person name="Detter J.C."/>
            <person name="Tapia R."/>
            <person name="Han C."/>
            <person name="Land M."/>
            <person name="Hauser L."/>
            <person name="Markowitz V."/>
            <person name="Cheng J.-F."/>
            <person name="Hugenholtz P."/>
            <person name="Woyke T."/>
            <person name="Wu D."/>
            <person name="Tindall B."/>
            <person name="Brambilla E."/>
            <person name="Klenk H.-P."/>
            <person name="Eisen J.A."/>
        </authorList>
    </citation>
    <scope>NUCLEOTIDE SEQUENCE [LARGE SCALE GENOMIC DNA]</scope>
    <source>
        <strain evidence="2">DSM 18603</strain>
    </source>
</reference>
<keyword evidence="1" id="KW-0732">Signal</keyword>
<evidence type="ECO:0000313" key="3">
    <source>
        <dbReference type="Proteomes" id="UP000002774"/>
    </source>
</evidence>
<feature type="signal peptide" evidence="1">
    <location>
        <begin position="1"/>
        <end position="18"/>
    </location>
</feature>
<dbReference type="AlphaFoldDB" id="H1Y310"/>
<name>H1Y310_9SPHI</name>
<evidence type="ECO:0000313" key="2">
    <source>
        <dbReference type="EMBL" id="EHQ28555.1"/>
    </source>
</evidence>
<dbReference type="NCBIfam" id="NF046077">
    <property type="entry name" value="LPS_M949_RS01915"/>
    <property type="match status" value="1"/>
</dbReference>
<dbReference type="EMBL" id="CM001403">
    <property type="protein sequence ID" value="EHQ28555.1"/>
    <property type="molecule type" value="Genomic_DNA"/>
</dbReference>
<accession>H1Y310</accession>
<proteinExistence type="predicted"/>
<dbReference type="HOGENOM" id="CLU_099765_0_0_10"/>
<organism evidence="2 3">
    <name type="scientific">Mucilaginibacter paludis DSM 18603</name>
    <dbReference type="NCBI Taxonomy" id="714943"/>
    <lineage>
        <taxon>Bacteria</taxon>
        <taxon>Pseudomonadati</taxon>
        <taxon>Bacteroidota</taxon>
        <taxon>Sphingobacteriia</taxon>
        <taxon>Sphingobacteriales</taxon>
        <taxon>Sphingobacteriaceae</taxon>
        <taxon>Mucilaginibacter</taxon>
    </lineage>
</organism>
<dbReference type="Proteomes" id="UP000002774">
    <property type="component" value="Chromosome"/>
</dbReference>